<accession>A0AAD2FK94</accession>
<reference evidence="3" key="1">
    <citation type="submission" date="2023-08" db="EMBL/GenBank/DDBJ databases">
        <authorList>
            <person name="Audoor S."/>
            <person name="Bilcke G."/>
        </authorList>
    </citation>
    <scope>NUCLEOTIDE SEQUENCE</scope>
</reference>
<name>A0AAD2FK94_9STRA</name>
<dbReference type="EMBL" id="CAKOGP040001324">
    <property type="protein sequence ID" value="CAJ1945057.1"/>
    <property type="molecule type" value="Genomic_DNA"/>
</dbReference>
<evidence type="ECO:0000313" key="3">
    <source>
        <dbReference type="EMBL" id="CAJ1945057.1"/>
    </source>
</evidence>
<dbReference type="EMBL" id="CAKOGP040001324">
    <property type="protein sequence ID" value="CAJ1945052.1"/>
    <property type="molecule type" value="Genomic_DNA"/>
</dbReference>
<feature type="compositionally biased region" description="Polar residues" evidence="1">
    <location>
        <begin position="63"/>
        <end position="85"/>
    </location>
</feature>
<organism evidence="3 4">
    <name type="scientific">Cylindrotheca closterium</name>
    <dbReference type="NCBI Taxonomy" id="2856"/>
    <lineage>
        <taxon>Eukaryota</taxon>
        <taxon>Sar</taxon>
        <taxon>Stramenopiles</taxon>
        <taxon>Ochrophyta</taxon>
        <taxon>Bacillariophyta</taxon>
        <taxon>Bacillariophyceae</taxon>
        <taxon>Bacillariophycidae</taxon>
        <taxon>Bacillariales</taxon>
        <taxon>Bacillariaceae</taxon>
        <taxon>Cylindrotheca</taxon>
    </lineage>
</organism>
<feature type="compositionally biased region" description="Polar residues" evidence="1">
    <location>
        <begin position="174"/>
        <end position="194"/>
    </location>
</feature>
<sequence length="229" mass="25069">MDSSYSTPLTDLRCSSSPPLRPRQQQKKALPEIVFATPQSCCHTLVSMSTIGDDDIDSMFESPGTTFSPKSFNSDTRNSRASASSGVETILLQQVDLPKKNGKRHTRRTIALGDEERNSSMPIFKPQRRKSMEYSAPMESALDAISFDVVPSEAGDKILVDGGYESDAPENCDEASTVSIPSASAKWSSPVTTESLKKPMRKSSIGYNRPRSPYPSSAHSRSTHSRSRT</sequence>
<keyword evidence="4" id="KW-1185">Reference proteome</keyword>
<gene>
    <name evidence="2" type="ORF">CYCCA115_LOCUS9198</name>
    <name evidence="3" type="ORF">CYCCA115_LOCUS9203</name>
</gene>
<feature type="region of interest" description="Disordered" evidence="1">
    <location>
        <begin position="60"/>
        <end position="85"/>
    </location>
</feature>
<dbReference type="AlphaFoldDB" id="A0AAD2FK94"/>
<protein>
    <submittedName>
        <fullName evidence="3">Uncharacterized protein</fullName>
    </submittedName>
</protein>
<proteinExistence type="predicted"/>
<feature type="region of interest" description="Disordered" evidence="1">
    <location>
        <begin position="160"/>
        <end position="229"/>
    </location>
</feature>
<dbReference type="Proteomes" id="UP001295423">
    <property type="component" value="Unassembled WGS sequence"/>
</dbReference>
<feature type="compositionally biased region" description="Polar residues" evidence="1">
    <location>
        <begin position="1"/>
        <end position="18"/>
    </location>
</feature>
<evidence type="ECO:0000313" key="2">
    <source>
        <dbReference type="EMBL" id="CAJ1945052.1"/>
    </source>
</evidence>
<feature type="region of interest" description="Disordered" evidence="1">
    <location>
        <begin position="1"/>
        <end position="27"/>
    </location>
</feature>
<evidence type="ECO:0000256" key="1">
    <source>
        <dbReference type="SAM" id="MobiDB-lite"/>
    </source>
</evidence>
<evidence type="ECO:0000313" key="4">
    <source>
        <dbReference type="Proteomes" id="UP001295423"/>
    </source>
</evidence>
<comment type="caution">
    <text evidence="3">The sequence shown here is derived from an EMBL/GenBank/DDBJ whole genome shotgun (WGS) entry which is preliminary data.</text>
</comment>